<dbReference type="GO" id="GO:0004497">
    <property type="term" value="F:monooxygenase activity"/>
    <property type="evidence" value="ECO:0007669"/>
    <property type="project" value="UniProtKB-KW"/>
</dbReference>
<evidence type="ECO:0000259" key="6">
    <source>
        <dbReference type="Pfam" id="PF01494"/>
    </source>
</evidence>
<keyword evidence="3" id="KW-0274">FAD</keyword>
<keyword evidence="4" id="KW-0560">Oxidoreductase</keyword>
<dbReference type="Pfam" id="PF01494">
    <property type="entry name" value="FAD_binding_3"/>
    <property type="match status" value="2"/>
</dbReference>
<dbReference type="Proteomes" id="UP001397290">
    <property type="component" value="Unassembled WGS sequence"/>
</dbReference>
<dbReference type="GO" id="GO:0071949">
    <property type="term" value="F:FAD binding"/>
    <property type="evidence" value="ECO:0007669"/>
    <property type="project" value="InterPro"/>
</dbReference>
<dbReference type="InterPro" id="IPR036188">
    <property type="entry name" value="FAD/NAD-bd_sf"/>
</dbReference>
<protein>
    <recommendedName>
        <fullName evidence="6">FAD-binding domain-containing protein</fullName>
    </recommendedName>
</protein>
<keyword evidence="5" id="KW-0503">Monooxygenase</keyword>
<comment type="similarity">
    <text evidence="1">Belongs to the paxM FAD-dependent monooxygenase family.</text>
</comment>
<evidence type="ECO:0000256" key="1">
    <source>
        <dbReference type="ARBA" id="ARBA00007992"/>
    </source>
</evidence>
<gene>
    <name evidence="7" type="ORF">G3M48_003893</name>
</gene>
<comment type="caution">
    <text evidence="7">The sequence shown here is derived from an EMBL/GenBank/DDBJ whole genome shotgun (WGS) entry which is preliminary data.</text>
</comment>
<feature type="domain" description="FAD-binding" evidence="6">
    <location>
        <begin position="314"/>
        <end position="377"/>
    </location>
</feature>
<keyword evidence="8" id="KW-1185">Reference proteome</keyword>
<dbReference type="InterPro" id="IPR002938">
    <property type="entry name" value="FAD-bd"/>
</dbReference>
<dbReference type="PRINTS" id="PR00420">
    <property type="entry name" value="RNGMNOXGNASE"/>
</dbReference>
<dbReference type="Gene3D" id="3.50.50.60">
    <property type="entry name" value="FAD/NAD(P)-binding domain"/>
    <property type="match status" value="1"/>
</dbReference>
<dbReference type="AlphaFoldDB" id="A0AAW0RVR1"/>
<evidence type="ECO:0000256" key="3">
    <source>
        <dbReference type="ARBA" id="ARBA00022827"/>
    </source>
</evidence>
<dbReference type="PANTHER" id="PTHR13789">
    <property type="entry name" value="MONOOXYGENASE"/>
    <property type="match status" value="1"/>
</dbReference>
<dbReference type="PANTHER" id="PTHR13789:SF147">
    <property type="entry name" value="PUTATIVE (AFU_ORTHOLOGUE AFUA_2G01950)-RELATED"/>
    <property type="match status" value="1"/>
</dbReference>
<feature type="domain" description="FAD-binding" evidence="6">
    <location>
        <begin position="20"/>
        <end position="192"/>
    </location>
</feature>
<evidence type="ECO:0000256" key="4">
    <source>
        <dbReference type="ARBA" id="ARBA00023002"/>
    </source>
</evidence>
<sequence>METLHDEHPRNGWQAVKALNIIIVGAGIGGLTAGIALAQTGHCVKILESVSEITDVGAGIQIAPNASRILHRLDVLRDVMERATVLERVSVRRYTSDEEIATFPLMPANGFKYGAPMGVIHRGDLQKVLINKALDLGCLILTNHKVTAVDQKYSARVLVHQGITNEQFWLSADLVIAADGIKSCIRRQIAQSKSFNDEPISTGDAAYRLLIPKDLVLEDPIALSMANQNVAMRYMGPGGHIMAYPIRGNSFYNLVLLHSAKLETSSGDVWTAKGSREDMLKFYAGWSPAIQKWLAYVDQDILEWTLYVYPDLPTWTQGSVALLGDACHPMLPYVAQGAANAIEDAAVLATALTCTSNIWLALRMYESIRKPRAEKIAASATATARILHLPDGCEQVARDQGLINPGAAEQNPDKWSNLKWQDFMWGVDVMKATTQMWAKLAEVLPMDTLYPHIRKAYAFTLSINISHKWLLKQLSA</sequence>
<evidence type="ECO:0000313" key="8">
    <source>
        <dbReference type="Proteomes" id="UP001397290"/>
    </source>
</evidence>
<evidence type="ECO:0000313" key="7">
    <source>
        <dbReference type="EMBL" id="KAK8145876.1"/>
    </source>
</evidence>
<organism evidence="7 8">
    <name type="scientific">Beauveria asiatica</name>
    <dbReference type="NCBI Taxonomy" id="1069075"/>
    <lineage>
        <taxon>Eukaryota</taxon>
        <taxon>Fungi</taxon>
        <taxon>Dikarya</taxon>
        <taxon>Ascomycota</taxon>
        <taxon>Pezizomycotina</taxon>
        <taxon>Sordariomycetes</taxon>
        <taxon>Hypocreomycetidae</taxon>
        <taxon>Hypocreales</taxon>
        <taxon>Cordycipitaceae</taxon>
        <taxon>Beauveria</taxon>
    </lineage>
</organism>
<evidence type="ECO:0000256" key="2">
    <source>
        <dbReference type="ARBA" id="ARBA00022630"/>
    </source>
</evidence>
<dbReference type="InterPro" id="IPR050493">
    <property type="entry name" value="FAD-dep_Monooxygenase_BioMet"/>
</dbReference>
<proteinExistence type="inferred from homology"/>
<reference evidence="7 8" key="1">
    <citation type="submission" date="2020-02" db="EMBL/GenBank/DDBJ databases">
        <title>Comparative genomics of the hypocrealean fungal genus Beauvera.</title>
        <authorList>
            <person name="Showalter D.N."/>
            <person name="Bushley K.E."/>
            <person name="Rehner S.A."/>
        </authorList>
    </citation>
    <scope>NUCLEOTIDE SEQUENCE [LARGE SCALE GENOMIC DNA]</scope>
    <source>
        <strain evidence="7 8">ARSEF4384</strain>
    </source>
</reference>
<dbReference type="SUPFAM" id="SSF54373">
    <property type="entry name" value="FAD-linked reductases, C-terminal domain"/>
    <property type="match status" value="1"/>
</dbReference>
<dbReference type="EMBL" id="JAAHCF010000252">
    <property type="protein sequence ID" value="KAK8145876.1"/>
    <property type="molecule type" value="Genomic_DNA"/>
</dbReference>
<keyword evidence="2" id="KW-0285">Flavoprotein</keyword>
<evidence type="ECO:0000256" key="5">
    <source>
        <dbReference type="ARBA" id="ARBA00023033"/>
    </source>
</evidence>
<name>A0AAW0RVR1_9HYPO</name>
<dbReference type="SUPFAM" id="SSF51905">
    <property type="entry name" value="FAD/NAD(P)-binding domain"/>
    <property type="match status" value="1"/>
</dbReference>
<accession>A0AAW0RVR1</accession>